<evidence type="ECO:0000256" key="6">
    <source>
        <dbReference type="ARBA" id="ARBA00022741"/>
    </source>
</evidence>
<dbReference type="InterPro" id="IPR024909">
    <property type="entry name" value="Cys-tRNA/MSH_ligase"/>
</dbReference>
<dbReference type="PANTHER" id="PTHR10890:SF27">
    <property type="entry name" value="CYSTEINE--TRNA LIGASE, MITOCHONDRIAL-RELATED"/>
    <property type="match status" value="1"/>
</dbReference>
<keyword evidence="5" id="KW-0479">Metal-binding</keyword>
<evidence type="ECO:0000256" key="1">
    <source>
        <dbReference type="ARBA" id="ARBA00001947"/>
    </source>
</evidence>
<keyword evidence="4" id="KW-0436">Ligase</keyword>
<proteinExistence type="inferred from homology"/>
<evidence type="ECO:0000256" key="10">
    <source>
        <dbReference type="ARBA" id="ARBA00023146"/>
    </source>
</evidence>
<keyword evidence="9" id="KW-0648">Protein biosynthesis</keyword>
<evidence type="ECO:0000313" key="20">
    <source>
        <dbReference type="EMBL" id="KAK0181292.1"/>
    </source>
</evidence>
<dbReference type="InterPro" id="IPR014729">
    <property type="entry name" value="Rossmann-like_a/b/a_fold"/>
</dbReference>
<keyword evidence="8" id="KW-0067">ATP-binding</keyword>
<dbReference type="SUPFAM" id="SSF52374">
    <property type="entry name" value="Nucleotidylyl transferase"/>
    <property type="match status" value="1"/>
</dbReference>
<comment type="catalytic activity">
    <reaction evidence="18">
        <text>tRNA(Cys) + L-cysteine + ATP = L-cysteinyl-tRNA(Cys) + AMP + diphosphate</text>
        <dbReference type="Rhea" id="RHEA:17773"/>
        <dbReference type="Rhea" id="RHEA-COMP:9661"/>
        <dbReference type="Rhea" id="RHEA-COMP:9679"/>
        <dbReference type="ChEBI" id="CHEBI:30616"/>
        <dbReference type="ChEBI" id="CHEBI:33019"/>
        <dbReference type="ChEBI" id="CHEBI:35235"/>
        <dbReference type="ChEBI" id="CHEBI:78442"/>
        <dbReference type="ChEBI" id="CHEBI:78517"/>
        <dbReference type="ChEBI" id="CHEBI:456215"/>
        <dbReference type="EC" id="6.1.1.16"/>
    </reaction>
    <physiologicalReaction direction="right-to-left" evidence="18">
        <dbReference type="Rhea" id="RHEA:17775"/>
    </physiologicalReaction>
</comment>
<comment type="catalytic activity">
    <reaction evidence="15">
        <text>2 L-cysteine = S-sulfanyl-L-cysteine + L-alanine</text>
        <dbReference type="Rhea" id="RHEA:78543"/>
        <dbReference type="ChEBI" id="CHEBI:35235"/>
        <dbReference type="ChEBI" id="CHEBI:57972"/>
        <dbReference type="ChEBI" id="CHEBI:58591"/>
    </reaction>
    <physiologicalReaction direction="left-to-right" evidence="15">
        <dbReference type="Rhea" id="RHEA:78544"/>
    </physiologicalReaction>
</comment>
<feature type="domain" description="tRNA synthetases class I catalytic" evidence="19">
    <location>
        <begin position="57"/>
        <end position="348"/>
    </location>
</feature>
<evidence type="ECO:0000256" key="15">
    <source>
        <dbReference type="ARBA" id="ARBA00047548"/>
    </source>
</evidence>
<evidence type="ECO:0000313" key="21">
    <source>
        <dbReference type="Proteomes" id="UP001168972"/>
    </source>
</evidence>
<dbReference type="GO" id="GO:0006423">
    <property type="term" value="P:cysteinyl-tRNA aminoacylation"/>
    <property type="evidence" value="ECO:0007669"/>
    <property type="project" value="InterPro"/>
</dbReference>
<dbReference type="InterPro" id="IPR009080">
    <property type="entry name" value="tRNAsynth_Ia_anticodon-bd"/>
</dbReference>
<keyword evidence="21" id="KW-1185">Reference proteome</keyword>
<comment type="caution">
    <text evidence="20">The sequence shown here is derived from an EMBL/GenBank/DDBJ whole genome shotgun (WGS) entry which is preliminary data.</text>
</comment>
<gene>
    <name evidence="20" type="ORF">PV327_003585</name>
</gene>
<organism evidence="20 21">
    <name type="scientific">Microctonus hyperodae</name>
    <name type="common">Parasitoid wasp</name>
    <dbReference type="NCBI Taxonomy" id="165561"/>
    <lineage>
        <taxon>Eukaryota</taxon>
        <taxon>Metazoa</taxon>
        <taxon>Ecdysozoa</taxon>
        <taxon>Arthropoda</taxon>
        <taxon>Hexapoda</taxon>
        <taxon>Insecta</taxon>
        <taxon>Pterygota</taxon>
        <taxon>Neoptera</taxon>
        <taxon>Endopterygota</taxon>
        <taxon>Hymenoptera</taxon>
        <taxon>Apocrita</taxon>
        <taxon>Ichneumonoidea</taxon>
        <taxon>Braconidae</taxon>
        <taxon>Euphorinae</taxon>
        <taxon>Microctonus</taxon>
    </lineage>
</organism>
<dbReference type="Proteomes" id="UP001168972">
    <property type="component" value="Unassembled WGS sequence"/>
</dbReference>
<evidence type="ECO:0000256" key="2">
    <source>
        <dbReference type="ARBA" id="ARBA00005594"/>
    </source>
</evidence>
<evidence type="ECO:0000256" key="8">
    <source>
        <dbReference type="ARBA" id="ARBA00022840"/>
    </source>
</evidence>
<sequence>MTMRIYSKPLRIFWRRFSHQQTESQGSIWKKPTGFDTGIVVYNPIVKQKVPLILKNEKIATWYLCGPTVYDSAHIGHACSYVRFDILRRILEKFFNVNVISVMGITDIDDKIIMRSQGSSKFSDWSQLAKFYEQEFYGQMQQLNVLPPYLYGRVSDYIPQMIQFIDKIMSKNLAYIGKDGSVYFDNVNYGKFEKLCKYEVHMDKTHPIKRAICDFALWKAAKPGEPFWESPWGPGRPGWHIECSAIGSYTLGDNIDIHSGGIDLIFPHHENEDAQSCCYHDTDQWVNYWLHSGLLHLRDIKMSKSLQNTISIAELLEKYTANQFRLMCLLYNYRTAIEFTHEAMQKAVTILKKFEYFHSDCQNYMAGKLLSKNLDESVIYSKLFEAKKNIHEALANDFSTPVVISELIDLAATVTKMLDSSQKSASDSGTRNFHCISAVSIYISNTLNNLGISHSKEVENKNNKFTEVVDTFVDFRTTVRNKALSGSVKDKETLILCDDVRKRMSTCGVKIKDYKDKSTWTFTEE</sequence>
<dbReference type="GO" id="GO:0005524">
    <property type="term" value="F:ATP binding"/>
    <property type="evidence" value="ECO:0007669"/>
    <property type="project" value="UniProtKB-KW"/>
</dbReference>
<dbReference type="Pfam" id="PF01406">
    <property type="entry name" value="tRNA-synt_1e"/>
    <property type="match status" value="1"/>
</dbReference>
<evidence type="ECO:0000256" key="3">
    <source>
        <dbReference type="ARBA" id="ARBA00012832"/>
    </source>
</evidence>
<evidence type="ECO:0000256" key="14">
    <source>
        <dbReference type="ARBA" id="ARBA00047499"/>
    </source>
</evidence>
<dbReference type="FunFam" id="3.40.50.620:FF:000027">
    <property type="entry name" value="Cysteine--tRNA ligase, cytoplasmic"/>
    <property type="match status" value="1"/>
</dbReference>
<dbReference type="InterPro" id="IPR015803">
    <property type="entry name" value="Cys-tRNA-ligase"/>
</dbReference>
<dbReference type="PRINTS" id="PR00983">
    <property type="entry name" value="TRNASYNTHCYS"/>
</dbReference>
<evidence type="ECO:0000256" key="16">
    <source>
        <dbReference type="ARBA" id="ARBA00047731"/>
    </source>
</evidence>
<dbReference type="AlphaFoldDB" id="A0AA39G4A1"/>
<dbReference type="CDD" id="cd00672">
    <property type="entry name" value="CysRS_core"/>
    <property type="match status" value="1"/>
</dbReference>
<dbReference type="GO" id="GO:0004817">
    <property type="term" value="F:cysteine-tRNA ligase activity"/>
    <property type="evidence" value="ECO:0007669"/>
    <property type="project" value="UniProtKB-EC"/>
</dbReference>
<evidence type="ECO:0000256" key="9">
    <source>
        <dbReference type="ARBA" id="ARBA00022917"/>
    </source>
</evidence>
<dbReference type="SUPFAM" id="SSF47323">
    <property type="entry name" value="Anticodon-binding domain of a subclass of class I aminoacyl-tRNA synthetases"/>
    <property type="match status" value="1"/>
</dbReference>
<dbReference type="GO" id="GO:0005737">
    <property type="term" value="C:cytoplasm"/>
    <property type="evidence" value="ECO:0007669"/>
    <property type="project" value="TreeGrafter"/>
</dbReference>
<keyword evidence="6" id="KW-0547">Nucleotide-binding</keyword>
<dbReference type="PANTHER" id="PTHR10890">
    <property type="entry name" value="CYSTEINYL-TRNA SYNTHETASE"/>
    <property type="match status" value="1"/>
</dbReference>
<comment type="catalytic activity">
    <reaction evidence="14">
        <text>S-disulfanyl-L-cysteine + tRNA(Cys) + ATP = (S)-disulfanyl-L-cysteinyl-tRNA(Cys) + AMP + diphosphate</text>
        <dbReference type="Rhea" id="RHEA:78651"/>
        <dbReference type="Rhea" id="RHEA-COMP:9661"/>
        <dbReference type="Rhea" id="RHEA-COMP:19120"/>
        <dbReference type="ChEBI" id="CHEBI:30616"/>
        <dbReference type="ChEBI" id="CHEBI:33019"/>
        <dbReference type="ChEBI" id="CHEBI:78442"/>
        <dbReference type="ChEBI" id="CHEBI:229465"/>
        <dbReference type="ChEBI" id="CHEBI:229521"/>
        <dbReference type="ChEBI" id="CHEBI:456215"/>
    </reaction>
    <physiologicalReaction direction="left-to-right" evidence="14">
        <dbReference type="Rhea" id="RHEA:78652"/>
    </physiologicalReaction>
</comment>
<comment type="function">
    <text evidence="13">In addition to its role as an aminoacyl-tRNA synthetase, has also cysteine persulfide synthase activity. Produces reactive persulfide species such as cysteine persulfide (CysSSH) from substrate cysteine and mediate direct incorporation of CysSSH into proteins during translations, resulting in protein persulfides and polysulfides. CysSSHs behave as potent antioxidants and cellular protectants.</text>
</comment>
<name>A0AA39G4A1_MICHY</name>
<dbReference type="Gene3D" id="3.40.50.620">
    <property type="entry name" value="HUPs"/>
    <property type="match status" value="1"/>
</dbReference>
<protein>
    <recommendedName>
        <fullName evidence="3">cysteine--tRNA ligase</fullName>
        <ecNumber evidence="3">6.1.1.16</ecNumber>
    </recommendedName>
    <alternativeName>
        <fullName evidence="11">Cysteinyl-tRNA synthetase</fullName>
    </alternativeName>
</protein>
<dbReference type="EMBL" id="JAQQBR010000002">
    <property type="protein sequence ID" value="KAK0181292.1"/>
    <property type="molecule type" value="Genomic_DNA"/>
</dbReference>
<keyword evidence="7" id="KW-0862">Zinc</keyword>
<evidence type="ECO:0000256" key="7">
    <source>
        <dbReference type="ARBA" id="ARBA00022833"/>
    </source>
</evidence>
<evidence type="ECO:0000256" key="17">
    <source>
        <dbReference type="ARBA" id="ARBA00048609"/>
    </source>
</evidence>
<comment type="function">
    <text evidence="12">Mitochondrial cysteine-specific aminoacyl-tRNA synthetase that catalyzes the ATP-dependent ligation of cysteine to tRNA(Cys).</text>
</comment>
<evidence type="ECO:0000256" key="11">
    <source>
        <dbReference type="ARBA" id="ARBA00031499"/>
    </source>
</evidence>
<keyword evidence="10" id="KW-0030">Aminoacyl-tRNA synthetase</keyword>
<comment type="catalytic activity">
    <reaction evidence="17">
        <text>S-sulfanyl-L-cysteine + tRNA(Cys) + ATP = (S)-sulfanyl-L-cysteinyl-tRNA(Cys) + AMP + diphosphate</text>
        <dbReference type="Rhea" id="RHEA:78647"/>
        <dbReference type="Rhea" id="RHEA-COMP:9661"/>
        <dbReference type="Rhea" id="RHEA-COMP:19119"/>
        <dbReference type="ChEBI" id="CHEBI:30616"/>
        <dbReference type="ChEBI" id="CHEBI:33019"/>
        <dbReference type="ChEBI" id="CHEBI:58591"/>
        <dbReference type="ChEBI" id="CHEBI:78442"/>
        <dbReference type="ChEBI" id="CHEBI:229520"/>
        <dbReference type="ChEBI" id="CHEBI:456215"/>
    </reaction>
    <physiologicalReaction direction="left-to-right" evidence="17">
        <dbReference type="Rhea" id="RHEA:78648"/>
    </physiologicalReaction>
</comment>
<evidence type="ECO:0000259" key="19">
    <source>
        <dbReference type="Pfam" id="PF01406"/>
    </source>
</evidence>
<reference evidence="20" key="1">
    <citation type="journal article" date="2023" name="bioRxiv">
        <title>Scaffold-level genome assemblies of two parasitoid biocontrol wasps reveal the parthenogenesis mechanism and an associated novel virus.</title>
        <authorList>
            <person name="Inwood S."/>
            <person name="Skelly J."/>
            <person name="Guhlin J."/>
            <person name="Harrop T."/>
            <person name="Goldson S."/>
            <person name="Dearden P."/>
        </authorList>
    </citation>
    <scope>NUCLEOTIDE SEQUENCE</scope>
    <source>
        <strain evidence="20">Lincoln</strain>
        <tissue evidence="20">Whole body</tissue>
    </source>
</reference>
<evidence type="ECO:0000256" key="12">
    <source>
        <dbReference type="ARBA" id="ARBA00043868"/>
    </source>
</evidence>
<accession>A0AA39G4A1</accession>
<comment type="catalytic activity">
    <reaction evidence="16">
        <text>S-sulfanyl-L-cysteine + L-cysteine = S-disulfanyl-L-cysteine + L-alanine</text>
        <dbReference type="Rhea" id="RHEA:78627"/>
        <dbReference type="ChEBI" id="CHEBI:35235"/>
        <dbReference type="ChEBI" id="CHEBI:57972"/>
        <dbReference type="ChEBI" id="CHEBI:58591"/>
        <dbReference type="ChEBI" id="CHEBI:229465"/>
    </reaction>
    <physiologicalReaction direction="left-to-right" evidence="16">
        <dbReference type="Rhea" id="RHEA:78628"/>
    </physiologicalReaction>
</comment>
<evidence type="ECO:0000256" key="13">
    <source>
        <dbReference type="ARBA" id="ARBA00045476"/>
    </source>
</evidence>
<dbReference type="Gene3D" id="1.20.120.1910">
    <property type="entry name" value="Cysteine-tRNA ligase, C-terminal anti-codon recognition domain"/>
    <property type="match status" value="1"/>
</dbReference>
<comment type="similarity">
    <text evidence="2">Belongs to the class-I aminoacyl-tRNA synthetase family.</text>
</comment>
<dbReference type="HAMAP" id="MF_00041">
    <property type="entry name" value="Cys_tRNA_synth"/>
    <property type="match status" value="1"/>
</dbReference>
<dbReference type="GO" id="GO:0046872">
    <property type="term" value="F:metal ion binding"/>
    <property type="evidence" value="ECO:0007669"/>
    <property type="project" value="UniProtKB-KW"/>
</dbReference>
<comment type="cofactor">
    <cofactor evidence="1">
        <name>Zn(2+)</name>
        <dbReference type="ChEBI" id="CHEBI:29105"/>
    </cofactor>
</comment>
<dbReference type="InterPro" id="IPR032678">
    <property type="entry name" value="tRNA-synt_1_cat_dom"/>
</dbReference>
<evidence type="ECO:0000256" key="4">
    <source>
        <dbReference type="ARBA" id="ARBA00022598"/>
    </source>
</evidence>
<dbReference type="EC" id="6.1.1.16" evidence="3"/>
<evidence type="ECO:0000256" key="18">
    <source>
        <dbReference type="ARBA" id="ARBA00049046"/>
    </source>
</evidence>
<dbReference type="NCBIfam" id="TIGR00435">
    <property type="entry name" value="cysS"/>
    <property type="match status" value="1"/>
</dbReference>
<reference evidence="20" key="2">
    <citation type="submission" date="2023-03" db="EMBL/GenBank/DDBJ databases">
        <authorList>
            <person name="Inwood S.N."/>
            <person name="Skelly J.G."/>
            <person name="Guhlin J."/>
            <person name="Harrop T.W.R."/>
            <person name="Goldson S.G."/>
            <person name="Dearden P.K."/>
        </authorList>
    </citation>
    <scope>NUCLEOTIDE SEQUENCE</scope>
    <source>
        <strain evidence="20">Lincoln</strain>
        <tissue evidence="20">Whole body</tissue>
    </source>
</reference>
<evidence type="ECO:0000256" key="5">
    <source>
        <dbReference type="ARBA" id="ARBA00022723"/>
    </source>
</evidence>